<dbReference type="CDD" id="cd19071">
    <property type="entry name" value="AKR_AKR1-5-like"/>
    <property type="match status" value="1"/>
</dbReference>
<evidence type="ECO:0000256" key="6">
    <source>
        <dbReference type="PIRSR" id="PIRSR000097-3"/>
    </source>
</evidence>
<evidence type="ECO:0000256" key="3">
    <source>
        <dbReference type="ARBA" id="ARBA00049445"/>
    </source>
</evidence>
<feature type="site" description="Lowers pKa of active site Tyr" evidence="6">
    <location>
        <position position="98"/>
    </location>
</feature>
<dbReference type="PANTHER" id="PTHR43827">
    <property type="entry name" value="2,5-DIKETO-D-GLUCONIC ACID REDUCTASE"/>
    <property type="match status" value="1"/>
</dbReference>
<dbReference type="AlphaFoldDB" id="A0A6I2NQ25"/>
<dbReference type="GO" id="GO:0016616">
    <property type="term" value="F:oxidoreductase activity, acting on the CH-OH group of donors, NAD or NADP as acceptor"/>
    <property type="evidence" value="ECO:0007669"/>
    <property type="project" value="UniProtKB-ARBA"/>
</dbReference>
<protein>
    <submittedName>
        <fullName evidence="8">Aldo/keto reductase</fullName>
    </submittedName>
</protein>
<proteinExistence type="inferred from homology"/>
<sequence>MCRLQAKTFLIKDIPFRNMNEGRKYRLNNDVLMPVIGQGTYHMTRKVLYDAMLGAFDCGCALLDTAHSYPNEESIGNELAKIFNGGKYLRKDVFITSKIGDRLDNGMPMGYYFYNSSSCPNHDHKAMVRQQVEDSLKKLRTDYIDLLLIHWPYNDCLEDIWMAMEDLYRQGIVRAIGVSNHKVRHLKRIEKVATVQPMVNQMYFSPLNIQPDVYNYCQANNIRLEAYSPLMFLRQGIAPHFCESDGVKAICKKYNKSVAQVVLRWNIDKGVIPIPKASSLEHIKANYDVFDFSLTEEEVKLIDGFNEDYQYLPESMYCPGY</sequence>
<dbReference type="Proteomes" id="UP000432516">
    <property type="component" value="Unassembled WGS sequence"/>
</dbReference>
<evidence type="ECO:0000259" key="7">
    <source>
        <dbReference type="Pfam" id="PF00248"/>
    </source>
</evidence>
<evidence type="ECO:0000256" key="1">
    <source>
        <dbReference type="ARBA" id="ARBA00007905"/>
    </source>
</evidence>
<accession>A0A6I2NQ25</accession>
<evidence type="ECO:0000313" key="9">
    <source>
        <dbReference type="Proteomes" id="UP000432516"/>
    </source>
</evidence>
<feature type="domain" description="NADP-dependent oxidoreductase" evidence="7">
    <location>
        <begin position="39"/>
        <end position="306"/>
    </location>
</feature>
<comment type="caution">
    <text evidence="8">The sequence shown here is derived from an EMBL/GenBank/DDBJ whole genome shotgun (WGS) entry which is preliminary data.</text>
</comment>
<dbReference type="PANTHER" id="PTHR43827:SF14">
    <property type="entry name" value="NADP-DEPENDENT OXIDOREDUCTASE DOMAIN-CONTAINING PROTEIN"/>
    <property type="match status" value="1"/>
</dbReference>
<reference evidence="8 9" key="1">
    <citation type="journal article" date="2019" name="Nat. Med.">
        <title>A library of human gut bacterial isolates paired with longitudinal multiomics data enables mechanistic microbiome research.</title>
        <authorList>
            <person name="Poyet M."/>
            <person name="Groussin M."/>
            <person name="Gibbons S.M."/>
            <person name="Avila-Pacheco J."/>
            <person name="Jiang X."/>
            <person name="Kearney S.M."/>
            <person name="Perrotta A.R."/>
            <person name="Berdy B."/>
            <person name="Zhao S."/>
            <person name="Lieberman T.D."/>
            <person name="Swanson P.K."/>
            <person name="Smith M."/>
            <person name="Roesemann S."/>
            <person name="Alexander J.E."/>
            <person name="Rich S.A."/>
            <person name="Livny J."/>
            <person name="Vlamakis H."/>
            <person name="Clish C."/>
            <person name="Bullock K."/>
            <person name="Deik A."/>
            <person name="Scott J."/>
            <person name="Pierce K.A."/>
            <person name="Xavier R.J."/>
            <person name="Alm E.J."/>
        </authorList>
    </citation>
    <scope>NUCLEOTIDE SEQUENCE [LARGE SCALE GENOMIC DNA]</scope>
    <source>
        <strain evidence="8 9">BIOML-A2</strain>
    </source>
</reference>
<dbReference type="InterPro" id="IPR036812">
    <property type="entry name" value="NAD(P)_OxRdtase_dom_sf"/>
</dbReference>
<comment type="similarity">
    <text evidence="1">Belongs to the aldo/keto reductase family.</text>
</comment>
<dbReference type="PRINTS" id="PR00069">
    <property type="entry name" value="ALDKETRDTASE"/>
</dbReference>
<gene>
    <name evidence="8" type="ORF">GKD68_14640</name>
</gene>
<evidence type="ECO:0000313" key="8">
    <source>
        <dbReference type="EMBL" id="MRZ55957.1"/>
    </source>
</evidence>
<feature type="binding site" evidence="5">
    <location>
        <position position="150"/>
    </location>
    <ligand>
        <name>substrate</name>
    </ligand>
</feature>
<dbReference type="PIRSF" id="PIRSF000097">
    <property type="entry name" value="AKR"/>
    <property type="match status" value="1"/>
</dbReference>
<organism evidence="8 9">
    <name type="scientific">Parabacteroides distasonis</name>
    <dbReference type="NCBI Taxonomy" id="823"/>
    <lineage>
        <taxon>Bacteria</taxon>
        <taxon>Pseudomonadati</taxon>
        <taxon>Bacteroidota</taxon>
        <taxon>Bacteroidia</taxon>
        <taxon>Bacteroidales</taxon>
        <taxon>Tannerellaceae</taxon>
        <taxon>Parabacteroides</taxon>
    </lineage>
</organism>
<feature type="active site" description="Proton donor" evidence="4">
    <location>
        <position position="69"/>
    </location>
</feature>
<dbReference type="InterPro" id="IPR020471">
    <property type="entry name" value="AKR"/>
</dbReference>
<evidence type="ECO:0000256" key="5">
    <source>
        <dbReference type="PIRSR" id="PIRSR000097-2"/>
    </source>
</evidence>
<dbReference type="Pfam" id="PF00248">
    <property type="entry name" value="Aldo_ket_red"/>
    <property type="match status" value="1"/>
</dbReference>
<name>A0A6I2NQ25_PARDI</name>
<dbReference type="FunFam" id="3.20.20.100:FF:000002">
    <property type="entry name" value="2,5-diketo-D-gluconic acid reductase A"/>
    <property type="match status" value="1"/>
</dbReference>
<dbReference type="InterPro" id="IPR023210">
    <property type="entry name" value="NADP_OxRdtase_dom"/>
</dbReference>
<comment type="catalytic activity">
    <reaction evidence="3">
        <text>hydroxyacetone + NADP(+) = methylglyoxal + NADPH + H(+)</text>
        <dbReference type="Rhea" id="RHEA:27986"/>
        <dbReference type="ChEBI" id="CHEBI:15378"/>
        <dbReference type="ChEBI" id="CHEBI:17158"/>
        <dbReference type="ChEBI" id="CHEBI:27957"/>
        <dbReference type="ChEBI" id="CHEBI:57783"/>
        <dbReference type="ChEBI" id="CHEBI:58349"/>
    </reaction>
</comment>
<dbReference type="EMBL" id="WKNE01000011">
    <property type="protein sequence ID" value="MRZ55957.1"/>
    <property type="molecule type" value="Genomic_DNA"/>
</dbReference>
<evidence type="ECO:0000256" key="4">
    <source>
        <dbReference type="PIRSR" id="PIRSR000097-1"/>
    </source>
</evidence>
<dbReference type="Gene3D" id="3.20.20.100">
    <property type="entry name" value="NADP-dependent oxidoreductase domain"/>
    <property type="match status" value="1"/>
</dbReference>
<evidence type="ECO:0000256" key="2">
    <source>
        <dbReference type="ARBA" id="ARBA00023002"/>
    </source>
</evidence>
<keyword evidence="2" id="KW-0560">Oxidoreductase</keyword>
<dbReference type="SUPFAM" id="SSF51430">
    <property type="entry name" value="NAD(P)-linked oxidoreductase"/>
    <property type="match status" value="1"/>
</dbReference>